<evidence type="ECO:0000313" key="2">
    <source>
        <dbReference type="EMBL" id="PKH89648.1"/>
    </source>
</evidence>
<comment type="caution">
    <text evidence="2">The sequence shown here is derived from an EMBL/GenBank/DDBJ whole genome shotgun (WGS) entry which is preliminary data.</text>
</comment>
<dbReference type="EMBL" id="PGOL01043672">
    <property type="protein sequence ID" value="PKH89648.1"/>
    <property type="molecule type" value="Genomic_DNA"/>
</dbReference>
<accession>A0A2I0H1L0</accession>
<evidence type="ECO:0008006" key="4">
    <source>
        <dbReference type="Google" id="ProtNLM"/>
    </source>
</evidence>
<proteinExistence type="predicted"/>
<name>A0A2I0H1L0_PUNGR</name>
<gene>
    <name evidence="2" type="ORF">CRG98_049907</name>
</gene>
<feature type="signal peptide" evidence="1">
    <location>
        <begin position="1"/>
        <end position="27"/>
    </location>
</feature>
<keyword evidence="1" id="KW-0732">Signal</keyword>
<dbReference type="AlphaFoldDB" id="A0A2I0H1L0"/>
<sequence length="102" mass="10842">MGWAPERTGLSLSTLSLLLSINQLLPGIPPTTVSTAISHRFSAVTRPPLHHSTKLNYRPNYFSVAQYVSPPASFLACSESSHPSLLPSIGLSVIAPSSQTDA</sequence>
<evidence type="ECO:0000256" key="1">
    <source>
        <dbReference type="SAM" id="SignalP"/>
    </source>
</evidence>
<keyword evidence="3" id="KW-1185">Reference proteome</keyword>
<reference evidence="2 3" key="1">
    <citation type="submission" date="2017-11" db="EMBL/GenBank/DDBJ databases">
        <title>De-novo sequencing of pomegranate (Punica granatum L.) genome.</title>
        <authorList>
            <person name="Akparov Z."/>
            <person name="Amiraslanov A."/>
            <person name="Hajiyeva S."/>
            <person name="Abbasov M."/>
            <person name="Kaur K."/>
            <person name="Hamwieh A."/>
            <person name="Solovyev V."/>
            <person name="Salamov A."/>
            <person name="Braich B."/>
            <person name="Kosarev P."/>
            <person name="Mahmoud A."/>
            <person name="Hajiyev E."/>
            <person name="Babayeva S."/>
            <person name="Izzatullayeva V."/>
            <person name="Mammadov A."/>
            <person name="Mammadov A."/>
            <person name="Sharifova S."/>
            <person name="Ojaghi J."/>
            <person name="Eynullazada K."/>
            <person name="Bayramov B."/>
            <person name="Abdulazimova A."/>
            <person name="Shahmuradov I."/>
        </authorList>
    </citation>
    <scope>NUCLEOTIDE SEQUENCE [LARGE SCALE GENOMIC DNA]</scope>
    <source>
        <strain evidence="3">cv. AG2017</strain>
        <tissue evidence="2">Leaf</tissue>
    </source>
</reference>
<organism evidence="2 3">
    <name type="scientific">Punica granatum</name>
    <name type="common">Pomegranate</name>
    <dbReference type="NCBI Taxonomy" id="22663"/>
    <lineage>
        <taxon>Eukaryota</taxon>
        <taxon>Viridiplantae</taxon>
        <taxon>Streptophyta</taxon>
        <taxon>Embryophyta</taxon>
        <taxon>Tracheophyta</taxon>
        <taxon>Spermatophyta</taxon>
        <taxon>Magnoliopsida</taxon>
        <taxon>eudicotyledons</taxon>
        <taxon>Gunneridae</taxon>
        <taxon>Pentapetalae</taxon>
        <taxon>rosids</taxon>
        <taxon>malvids</taxon>
        <taxon>Myrtales</taxon>
        <taxon>Lythraceae</taxon>
        <taxon>Punica</taxon>
    </lineage>
</organism>
<feature type="chain" id="PRO_5014180687" description="Secreted protein" evidence="1">
    <location>
        <begin position="28"/>
        <end position="102"/>
    </location>
</feature>
<protein>
    <recommendedName>
        <fullName evidence="4">Secreted protein</fullName>
    </recommendedName>
</protein>
<dbReference type="Proteomes" id="UP000233551">
    <property type="component" value="Unassembled WGS sequence"/>
</dbReference>
<evidence type="ECO:0000313" key="3">
    <source>
        <dbReference type="Proteomes" id="UP000233551"/>
    </source>
</evidence>